<keyword evidence="2" id="KW-1185">Reference proteome</keyword>
<dbReference type="PANTHER" id="PTHR48228">
    <property type="entry name" value="SUCCINYL-COA--D-CITRAMALATE COA-TRANSFERASE"/>
    <property type="match status" value="1"/>
</dbReference>
<gene>
    <name evidence="1" type="ORF">FVP77_02925</name>
</gene>
<dbReference type="Pfam" id="PF02515">
    <property type="entry name" value="CoA_transf_3"/>
    <property type="match status" value="1"/>
</dbReference>
<dbReference type="InterPro" id="IPR003673">
    <property type="entry name" value="CoA-Trfase_fam_III"/>
</dbReference>
<evidence type="ECO:0000313" key="1">
    <source>
        <dbReference type="EMBL" id="TXK12446.1"/>
    </source>
</evidence>
<proteinExistence type="predicted"/>
<dbReference type="InterPro" id="IPR050509">
    <property type="entry name" value="CoA-transferase_III"/>
</dbReference>
<dbReference type="Gene3D" id="3.40.50.10540">
    <property type="entry name" value="Crotonobetainyl-coa:carnitine coa-transferase, domain 1"/>
    <property type="match status" value="1"/>
</dbReference>
<sequence>MSLGEIGRAVADAAGMPPELSVDDPLQGVPWASTLPVAQLALDSVALSSAAMNLARVARGLGGAGPVRVDPQRVAASFGSERLLRVDGEPPSAWAPLSGFWRTADGWVRTHANYPHHERALRAVVGVASDAHRDDVAASIARLDALDLEDRAAASGAIVSAVRSPAEWRRHPQAAALDTRPLVAVARTGDAAPRAWGGGETPLSGVRVLDLTRVIAGPVAARDLALAGADVLRIDSPRLPETPWIHLDTGQGKRSALLDLDLPADRAVLEELLGVADVVLTGYRPGALIRFGLGPEQLAARHPGVVTASVSAWGVAGPWAHRRGFDSIVQAATGIGLRESADADSPGALPVQAFDHSTGHFLAAAITTALVEQRRRGGSLDVRMSLARVAHALLDAAPAVQPLADAGALPTRERRLPGGRTLRYAPPVLAFAGAPDDYPEVGRAWGADPPVWSAIG</sequence>
<comment type="caution">
    <text evidence="1">The sequence shown here is derived from an EMBL/GenBank/DDBJ whole genome shotgun (WGS) entry which is preliminary data.</text>
</comment>
<accession>A0A5C8I0X7</accession>
<evidence type="ECO:0000313" key="2">
    <source>
        <dbReference type="Proteomes" id="UP000321034"/>
    </source>
</evidence>
<reference evidence="1 2" key="1">
    <citation type="submission" date="2019-08" db="EMBL/GenBank/DDBJ databases">
        <authorList>
            <person name="Dong K."/>
        </authorList>
    </citation>
    <scope>NUCLEOTIDE SEQUENCE [LARGE SCALE GENOMIC DNA]</scope>
    <source>
        <strain evidence="1 2">JCM14558</strain>
    </source>
</reference>
<protein>
    <recommendedName>
        <fullName evidence="3">CoA transferase</fullName>
    </recommendedName>
</protein>
<dbReference type="EMBL" id="VRSV01000001">
    <property type="protein sequence ID" value="TXK12446.1"/>
    <property type="molecule type" value="Genomic_DNA"/>
</dbReference>
<dbReference type="RefSeq" id="WP_147893173.1">
    <property type="nucleotide sequence ID" value="NZ_BAAANR010000001.1"/>
</dbReference>
<dbReference type="SUPFAM" id="SSF89796">
    <property type="entry name" value="CoA-transferase family III (CaiB/BaiF)"/>
    <property type="match status" value="2"/>
</dbReference>
<name>A0A5C8I0X7_9MICO</name>
<dbReference type="Proteomes" id="UP000321034">
    <property type="component" value="Unassembled WGS sequence"/>
</dbReference>
<organism evidence="1 2">
    <name type="scientific">Microbacterium hatanonis</name>
    <dbReference type="NCBI Taxonomy" id="404366"/>
    <lineage>
        <taxon>Bacteria</taxon>
        <taxon>Bacillati</taxon>
        <taxon>Actinomycetota</taxon>
        <taxon>Actinomycetes</taxon>
        <taxon>Micrococcales</taxon>
        <taxon>Microbacteriaceae</taxon>
        <taxon>Microbacterium</taxon>
    </lineage>
</organism>
<dbReference type="OrthoDB" id="9058532at2"/>
<dbReference type="InterPro" id="IPR023606">
    <property type="entry name" value="CoA-Trfase_III_dom_1_sf"/>
</dbReference>
<evidence type="ECO:0008006" key="3">
    <source>
        <dbReference type="Google" id="ProtNLM"/>
    </source>
</evidence>
<dbReference type="AlphaFoldDB" id="A0A5C8I0X7"/>
<dbReference type="GO" id="GO:0003824">
    <property type="term" value="F:catalytic activity"/>
    <property type="evidence" value="ECO:0007669"/>
    <property type="project" value="InterPro"/>
</dbReference>
<dbReference type="PANTHER" id="PTHR48228:SF4">
    <property type="entry name" value="BLR3030 PROTEIN"/>
    <property type="match status" value="1"/>
</dbReference>